<keyword evidence="1" id="KW-0812">Transmembrane</keyword>
<keyword evidence="3" id="KW-1185">Reference proteome</keyword>
<evidence type="ECO:0000313" key="3">
    <source>
        <dbReference type="Proteomes" id="UP000291084"/>
    </source>
</evidence>
<accession>A0A0S3R1K3</accession>
<dbReference type="Proteomes" id="UP000291084">
    <property type="component" value="Chromosome 1"/>
</dbReference>
<organism evidence="2 3">
    <name type="scientific">Vigna angularis var. angularis</name>
    <dbReference type="NCBI Taxonomy" id="157739"/>
    <lineage>
        <taxon>Eukaryota</taxon>
        <taxon>Viridiplantae</taxon>
        <taxon>Streptophyta</taxon>
        <taxon>Embryophyta</taxon>
        <taxon>Tracheophyta</taxon>
        <taxon>Spermatophyta</taxon>
        <taxon>Magnoliopsida</taxon>
        <taxon>eudicotyledons</taxon>
        <taxon>Gunneridae</taxon>
        <taxon>Pentapetalae</taxon>
        <taxon>rosids</taxon>
        <taxon>fabids</taxon>
        <taxon>Fabales</taxon>
        <taxon>Fabaceae</taxon>
        <taxon>Papilionoideae</taxon>
        <taxon>50 kb inversion clade</taxon>
        <taxon>NPAAA clade</taxon>
        <taxon>indigoferoid/millettioid clade</taxon>
        <taxon>Phaseoleae</taxon>
        <taxon>Vigna</taxon>
    </lineage>
</organism>
<keyword evidence="1" id="KW-1133">Transmembrane helix</keyword>
<dbReference type="AlphaFoldDB" id="A0A0S3R1K3"/>
<reference evidence="2 3" key="1">
    <citation type="journal article" date="2015" name="Sci. Rep.">
        <title>The power of single molecule real-time sequencing technology in the de novo assembly of a eukaryotic genome.</title>
        <authorList>
            <person name="Sakai H."/>
            <person name="Naito K."/>
            <person name="Ogiso-Tanaka E."/>
            <person name="Takahashi Y."/>
            <person name="Iseki K."/>
            <person name="Muto C."/>
            <person name="Satou K."/>
            <person name="Teruya K."/>
            <person name="Shiroma A."/>
            <person name="Shimoji M."/>
            <person name="Hirano T."/>
            <person name="Itoh T."/>
            <person name="Kaga A."/>
            <person name="Tomooka N."/>
        </authorList>
    </citation>
    <scope>NUCLEOTIDE SEQUENCE [LARGE SCALE GENOMIC DNA]</scope>
    <source>
        <strain evidence="3">cv. Shumari</strain>
    </source>
</reference>
<dbReference type="EMBL" id="AP015034">
    <property type="protein sequence ID" value="BAT74473.1"/>
    <property type="molecule type" value="Genomic_DNA"/>
</dbReference>
<evidence type="ECO:0000313" key="2">
    <source>
        <dbReference type="EMBL" id="BAT74473.1"/>
    </source>
</evidence>
<proteinExistence type="predicted"/>
<gene>
    <name evidence="2" type="primary">Vigan.01G214700</name>
    <name evidence="2" type="ORF">VIGAN_01214700</name>
</gene>
<name>A0A0S3R1K3_PHAAN</name>
<sequence length="102" mass="11628">MTVRSPLDYQVAVIGEEGKSLMFSDGEVSPFSFQMFSPPLLFINYDEAPFSKPKHTPSYCTASWELWDILWRGIFFVSFLSSCFHFAVGRCSFKTLSPSMYG</sequence>
<protein>
    <submittedName>
        <fullName evidence="2">Uncharacterized protein</fullName>
    </submittedName>
</protein>
<feature type="transmembrane region" description="Helical" evidence="1">
    <location>
        <begin position="69"/>
        <end position="88"/>
    </location>
</feature>
<evidence type="ECO:0000256" key="1">
    <source>
        <dbReference type="SAM" id="Phobius"/>
    </source>
</evidence>
<keyword evidence="1" id="KW-0472">Membrane</keyword>